<proteinExistence type="predicted"/>
<evidence type="ECO:0000313" key="4">
    <source>
        <dbReference type="Proteomes" id="UP000092993"/>
    </source>
</evidence>
<dbReference type="OrthoDB" id="2638860at2759"/>
<feature type="domain" description="DUF6533" evidence="2">
    <location>
        <begin position="85"/>
        <end position="126"/>
    </location>
</feature>
<accession>A0A1C7M3Z8</accession>
<feature type="transmembrane region" description="Helical" evidence="1">
    <location>
        <begin position="149"/>
        <end position="170"/>
    </location>
</feature>
<dbReference type="AlphaFoldDB" id="A0A1C7M3Z8"/>
<name>A0A1C7M3Z8_GRIFR</name>
<reference evidence="3 4" key="1">
    <citation type="submission" date="2016-03" db="EMBL/GenBank/DDBJ databases">
        <title>Whole genome sequencing of Grifola frondosa 9006-11.</title>
        <authorList>
            <person name="Min B."/>
            <person name="Park H."/>
            <person name="Kim J.-G."/>
            <person name="Cho H."/>
            <person name="Oh Y.-L."/>
            <person name="Kong W.-S."/>
            <person name="Choi I.-G."/>
        </authorList>
    </citation>
    <scope>NUCLEOTIDE SEQUENCE [LARGE SCALE GENOMIC DNA]</scope>
    <source>
        <strain evidence="3 4">9006-11</strain>
    </source>
</reference>
<keyword evidence="1" id="KW-0812">Transmembrane</keyword>
<comment type="caution">
    <text evidence="3">The sequence shown here is derived from an EMBL/GenBank/DDBJ whole genome shotgun (WGS) entry which is preliminary data.</text>
</comment>
<evidence type="ECO:0000313" key="3">
    <source>
        <dbReference type="EMBL" id="OBZ71670.1"/>
    </source>
</evidence>
<gene>
    <name evidence="3" type="ORF">A0H81_08886</name>
</gene>
<organism evidence="3 4">
    <name type="scientific">Grifola frondosa</name>
    <name type="common">Maitake</name>
    <name type="synonym">Polyporus frondosus</name>
    <dbReference type="NCBI Taxonomy" id="5627"/>
    <lineage>
        <taxon>Eukaryota</taxon>
        <taxon>Fungi</taxon>
        <taxon>Dikarya</taxon>
        <taxon>Basidiomycota</taxon>
        <taxon>Agaricomycotina</taxon>
        <taxon>Agaricomycetes</taxon>
        <taxon>Polyporales</taxon>
        <taxon>Grifolaceae</taxon>
        <taxon>Grifola</taxon>
    </lineage>
</organism>
<dbReference type="Proteomes" id="UP000092993">
    <property type="component" value="Unassembled WGS sequence"/>
</dbReference>
<sequence length="380" mass="43031">MEMEWFLWRWMEYRLLVVVTMDGTYQLCEITERLLLGVPPSIQIAFESNGFLLHTVMTNSTTSAFNKETLLFQQAVHDTFVVNICAAAASTWVAYDILLTIEQEVDFIWRVKFSVTKLLYLFVRYYNLLSLILLVSINTSTKVGFKSWIWFEAIGAVFLSTVFGEALMVLRLYAAYERNRKVLALLLFMFLMELTLGLMSATIQARDIHITPRVPQFPVPGCVGMTDTKGRIALISWAASMIVACVDFLLILHKFLRGVPFKEESNSVMNIDSNNFPHLSPLMVLFMRDAAFYVLIVFVANLLCVFFAVFFGNRELEQVGTVWLTAVYSITSSRIFLSLRSIVSTKDEDLEQNRSTITSVQCAGASTTTSSVIFTSVVAL</sequence>
<evidence type="ECO:0000259" key="2">
    <source>
        <dbReference type="Pfam" id="PF20151"/>
    </source>
</evidence>
<feature type="transmembrane region" description="Helical" evidence="1">
    <location>
        <begin position="234"/>
        <end position="252"/>
    </location>
</feature>
<dbReference type="Pfam" id="PF20151">
    <property type="entry name" value="DUF6533"/>
    <property type="match status" value="1"/>
</dbReference>
<keyword evidence="1" id="KW-1133">Transmembrane helix</keyword>
<keyword evidence="1" id="KW-0472">Membrane</keyword>
<dbReference type="InterPro" id="IPR045340">
    <property type="entry name" value="DUF6533"/>
</dbReference>
<dbReference type="OMA" id="NMAITIH"/>
<dbReference type="EMBL" id="LUGG01000011">
    <property type="protein sequence ID" value="OBZ71670.1"/>
    <property type="molecule type" value="Genomic_DNA"/>
</dbReference>
<protein>
    <recommendedName>
        <fullName evidence="2">DUF6533 domain-containing protein</fullName>
    </recommendedName>
</protein>
<feature type="transmembrane region" description="Helical" evidence="1">
    <location>
        <begin position="290"/>
        <end position="312"/>
    </location>
</feature>
<evidence type="ECO:0000256" key="1">
    <source>
        <dbReference type="SAM" id="Phobius"/>
    </source>
</evidence>
<keyword evidence="4" id="KW-1185">Reference proteome</keyword>
<feature type="transmembrane region" description="Helical" evidence="1">
    <location>
        <begin position="118"/>
        <end position="137"/>
    </location>
</feature>
<feature type="transmembrane region" description="Helical" evidence="1">
    <location>
        <begin position="318"/>
        <end position="337"/>
    </location>
</feature>
<feature type="transmembrane region" description="Helical" evidence="1">
    <location>
        <begin position="182"/>
        <end position="203"/>
    </location>
</feature>